<feature type="domain" description="Peptidase A1" evidence="15">
    <location>
        <begin position="110"/>
        <end position="445"/>
    </location>
</feature>
<evidence type="ECO:0000313" key="16">
    <source>
        <dbReference type="EMBL" id="KAK9165068.1"/>
    </source>
</evidence>
<evidence type="ECO:0000256" key="6">
    <source>
        <dbReference type="ARBA" id="ARBA00022750"/>
    </source>
</evidence>
<dbReference type="AlphaFoldDB" id="A0AAP0Q2T6"/>
<evidence type="ECO:0000256" key="14">
    <source>
        <dbReference type="SAM" id="SignalP"/>
    </source>
</evidence>
<dbReference type="EMBL" id="JBBNAG010000001">
    <property type="protein sequence ID" value="KAK9165068.1"/>
    <property type="molecule type" value="Genomic_DNA"/>
</dbReference>
<evidence type="ECO:0000256" key="12">
    <source>
        <dbReference type="RuleBase" id="RU000454"/>
    </source>
</evidence>
<name>A0AAP0Q2T6_9MAGN</name>
<sequence length="514" mass="55492">MMGRGGGDSLAWLLSILICSSCCSCCCDGFGTFGFDIHHRFSDPVKGVLGVDELPKMGTFGYYSAMVHRDRTAVRGRGLAAAAAMDDRDDAVSFVEGNETFRINALGFLHYANVSLGTPSVWFLVALDTGSDLFWVPCDCSSCVKALRSTAGDILKFNIYSPNASSTSKRVPCESSLCEFQRGCSKVPDVCPYEVLYLSNDTSSSGVLVEDVLHLVREDDSLEAIDAPITFGCGKIQTGSFLDGAAPNGLFGLGIQKTSVPSILSSANITADSFSLCFGSDGTGRLNFGDKGSADQDETPLNINQLHPTYNISVTKIIVGKTVTDVEFSAIFDSGTSFTYLNDPAYGQLSDSFNSQVKDKQHAVDPMIPFKFCYDMSSNPIPNVTLTMKGGSQFLLIDPLILFSDEGGSYLELEANPKLLSLGAENFMTGYRVVFDREKMILGWKESNCYDFLDSSTLPLKPRTAVPPATAVSPGDYNPEATSVPRRQQSSASDSSQLSRMNLLMLCLFILAII</sequence>
<evidence type="ECO:0000256" key="5">
    <source>
        <dbReference type="ARBA" id="ARBA00022729"/>
    </source>
</evidence>
<dbReference type="InterPro" id="IPR021109">
    <property type="entry name" value="Peptidase_aspartic_dom_sf"/>
</dbReference>
<reference evidence="16 17" key="1">
    <citation type="submission" date="2024-01" db="EMBL/GenBank/DDBJ databases">
        <title>Genome assemblies of Stephania.</title>
        <authorList>
            <person name="Yang L."/>
        </authorList>
    </citation>
    <scope>NUCLEOTIDE SEQUENCE [LARGE SCALE GENOMIC DNA]</scope>
    <source>
        <strain evidence="16">JXDWG</strain>
        <tissue evidence="16">Leaf</tissue>
    </source>
</reference>
<dbReference type="PROSITE" id="PS51767">
    <property type="entry name" value="PEPTIDASE_A1"/>
    <property type="match status" value="1"/>
</dbReference>
<feature type="region of interest" description="Disordered" evidence="13">
    <location>
        <begin position="464"/>
        <end position="494"/>
    </location>
</feature>
<comment type="subcellular location">
    <subcellularLocation>
        <location evidence="1">Cell membrane</location>
        <topology evidence="1">Lipid-anchor</topology>
    </subcellularLocation>
</comment>
<accession>A0AAP0Q2T6</accession>
<comment type="similarity">
    <text evidence="2 12">Belongs to the peptidase A1 family.</text>
</comment>
<dbReference type="PANTHER" id="PTHR13683">
    <property type="entry name" value="ASPARTYL PROTEASES"/>
    <property type="match status" value="1"/>
</dbReference>
<keyword evidence="4 12" id="KW-0645">Protease</keyword>
<keyword evidence="8" id="KW-0472">Membrane</keyword>
<keyword evidence="7 12" id="KW-0378">Hydrolase</keyword>
<dbReference type="Gene3D" id="2.40.70.10">
    <property type="entry name" value="Acid Proteases"/>
    <property type="match status" value="2"/>
</dbReference>
<evidence type="ECO:0000256" key="8">
    <source>
        <dbReference type="ARBA" id="ARBA00023136"/>
    </source>
</evidence>
<evidence type="ECO:0000256" key="9">
    <source>
        <dbReference type="ARBA" id="ARBA00023180"/>
    </source>
</evidence>
<dbReference type="PRINTS" id="PR00792">
    <property type="entry name" value="PEPSIN"/>
</dbReference>
<dbReference type="InterPro" id="IPR032799">
    <property type="entry name" value="TAXi_C"/>
</dbReference>
<organism evidence="16 17">
    <name type="scientific">Stephania cephalantha</name>
    <dbReference type="NCBI Taxonomy" id="152367"/>
    <lineage>
        <taxon>Eukaryota</taxon>
        <taxon>Viridiplantae</taxon>
        <taxon>Streptophyta</taxon>
        <taxon>Embryophyta</taxon>
        <taxon>Tracheophyta</taxon>
        <taxon>Spermatophyta</taxon>
        <taxon>Magnoliopsida</taxon>
        <taxon>Ranunculales</taxon>
        <taxon>Menispermaceae</taxon>
        <taxon>Menispermoideae</taxon>
        <taxon>Cissampelideae</taxon>
        <taxon>Stephania</taxon>
    </lineage>
</organism>
<dbReference type="GO" id="GO:0004190">
    <property type="term" value="F:aspartic-type endopeptidase activity"/>
    <property type="evidence" value="ECO:0007669"/>
    <property type="project" value="UniProtKB-KW"/>
</dbReference>
<evidence type="ECO:0000256" key="13">
    <source>
        <dbReference type="SAM" id="MobiDB-lite"/>
    </source>
</evidence>
<dbReference type="FunFam" id="2.40.70.10:FF:000012">
    <property type="entry name" value="Aspartyl protease family protein 1"/>
    <property type="match status" value="1"/>
</dbReference>
<feature type="signal peptide" evidence="14">
    <location>
        <begin position="1"/>
        <end position="25"/>
    </location>
</feature>
<keyword evidence="9" id="KW-0325">Glycoprotein</keyword>
<evidence type="ECO:0000256" key="7">
    <source>
        <dbReference type="ARBA" id="ARBA00022801"/>
    </source>
</evidence>
<dbReference type="InterPro" id="IPR033121">
    <property type="entry name" value="PEPTIDASE_A1"/>
</dbReference>
<keyword evidence="10" id="KW-0449">Lipoprotein</keyword>
<evidence type="ECO:0000256" key="11">
    <source>
        <dbReference type="PIRSR" id="PIRSR601461-1"/>
    </source>
</evidence>
<evidence type="ECO:0000256" key="3">
    <source>
        <dbReference type="ARBA" id="ARBA00022475"/>
    </source>
</evidence>
<dbReference type="Pfam" id="PF14541">
    <property type="entry name" value="TAXi_C"/>
    <property type="match status" value="1"/>
</dbReference>
<dbReference type="FunFam" id="2.40.70.10:FF:000014">
    <property type="entry name" value="Aspartyl protease family protein 1"/>
    <property type="match status" value="1"/>
</dbReference>
<dbReference type="InterPro" id="IPR001461">
    <property type="entry name" value="Aspartic_peptidase_A1"/>
</dbReference>
<comment type="caution">
    <text evidence="16">The sequence shown here is derived from an EMBL/GenBank/DDBJ whole genome shotgun (WGS) entry which is preliminary data.</text>
</comment>
<dbReference type="GO" id="GO:0006508">
    <property type="term" value="P:proteolysis"/>
    <property type="evidence" value="ECO:0007669"/>
    <property type="project" value="UniProtKB-KW"/>
</dbReference>
<feature type="active site" evidence="11">
    <location>
        <position position="333"/>
    </location>
</feature>
<evidence type="ECO:0000256" key="10">
    <source>
        <dbReference type="ARBA" id="ARBA00023288"/>
    </source>
</evidence>
<evidence type="ECO:0000313" key="17">
    <source>
        <dbReference type="Proteomes" id="UP001419268"/>
    </source>
</evidence>
<dbReference type="GO" id="GO:0005886">
    <property type="term" value="C:plasma membrane"/>
    <property type="evidence" value="ECO:0007669"/>
    <property type="project" value="UniProtKB-SubCell"/>
</dbReference>
<evidence type="ECO:0000256" key="1">
    <source>
        <dbReference type="ARBA" id="ARBA00004193"/>
    </source>
</evidence>
<dbReference type="Proteomes" id="UP001419268">
    <property type="component" value="Unassembled WGS sequence"/>
</dbReference>
<evidence type="ECO:0000256" key="4">
    <source>
        <dbReference type="ARBA" id="ARBA00022670"/>
    </source>
</evidence>
<dbReference type="SUPFAM" id="SSF50630">
    <property type="entry name" value="Acid proteases"/>
    <property type="match status" value="1"/>
</dbReference>
<keyword evidence="6 12" id="KW-0064">Aspartyl protease</keyword>
<keyword evidence="17" id="KW-1185">Reference proteome</keyword>
<protein>
    <recommendedName>
        <fullName evidence="15">Peptidase A1 domain-containing protein</fullName>
    </recommendedName>
</protein>
<evidence type="ECO:0000256" key="2">
    <source>
        <dbReference type="ARBA" id="ARBA00007447"/>
    </source>
</evidence>
<feature type="chain" id="PRO_5042986480" description="Peptidase A1 domain-containing protein" evidence="14">
    <location>
        <begin position="26"/>
        <end position="514"/>
    </location>
</feature>
<dbReference type="InterPro" id="IPR001969">
    <property type="entry name" value="Aspartic_peptidase_AS"/>
</dbReference>
<keyword evidence="3" id="KW-1003">Cell membrane</keyword>
<gene>
    <name evidence="16" type="ORF">Scep_000259</name>
</gene>
<proteinExistence type="inferred from homology"/>
<dbReference type="InterPro" id="IPR032861">
    <property type="entry name" value="TAXi_N"/>
</dbReference>
<evidence type="ECO:0000259" key="15">
    <source>
        <dbReference type="PROSITE" id="PS51767"/>
    </source>
</evidence>
<feature type="active site" evidence="11">
    <location>
        <position position="128"/>
    </location>
</feature>
<dbReference type="PROSITE" id="PS00141">
    <property type="entry name" value="ASP_PROTEASE"/>
    <property type="match status" value="1"/>
</dbReference>
<dbReference type="Pfam" id="PF14543">
    <property type="entry name" value="TAXi_N"/>
    <property type="match status" value="1"/>
</dbReference>
<keyword evidence="5 14" id="KW-0732">Signal</keyword>
<dbReference type="PANTHER" id="PTHR13683:SF826">
    <property type="entry name" value="ASPARTYL PROTEASE FAMILY PROTEIN 1"/>
    <property type="match status" value="1"/>
</dbReference>